<dbReference type="AlphaFoldDB" id="A0A147BMV1"/>
<dbReference type="GO" id="GO:0071897">
    <property type="term" value="P:DNA biosynthetic process"/>
    <property type="evidence" value="ECO:0007669"/>
    <property type="project" value="UniProtKB-ARBA"/>
</dbReference>
<dbReference type="CDD" id="cd01650">
    <property type="entry name" value="RT_nLTR_like"/>
    <property type="match status" value="1"/>
</dbReference>
<dbReference type="InterPro" id="IPR036691">
    <property type="entry name" value="Endo/exonu/phosph_ase_sf"/>
</dbReference>
<dbReference type="Gene3D" id="3.60.10.10">
    <property type="entry name" value="Endonuclease/exonuclease/phosphatase"/>
    <property type="match status" value="1"/>
</dbReference>
<dbReference type="GO" id="GO:0003824">
    <property type="term" value="F:catalytic activity"/>
    <property type="evidence" value="ECO:0007669"/>
    <property type="project" value="InterPro"/>
</dbReference>
<accession>A0A147BMV1</accession>
<dbReference type="Pfam" id="PF00078">
    <property type="entry name" value="RVT_1"/>
    <property type="match status" value="1"/>
</dbReference>
<evidence type="ECO:0000259" key="1">
    <source>
        <dbReference type="PROSITE" id="PS50878"/>
    </source>
</evidence>
<feature type="domain" description="Reverse transcriptase" evidence="1">
    <location>
        <begin position="460"/>
        <end position="737"/>
    </location>
</feature>
<reference evidence="2" key="1">
    <citation type="journal article" date="2018" name="PLoS Negl. Trop. Dis.">
        <title>Sialome diversity of ticks revealed by RNAseq of single tick salivary glands.</title>
        <authorList>
            <person name="Perner J."/>
            <person name="Kropackova S."/>
            <person name="Kopacek P."/>
            <person name="Ribeiro J.M."/>
        </authorList>
    </citation>
    <scope>NUCLEOTIDE SEQUENCE</scope>
    <source>
        <strain evidence="2">Siblings of single egg batch collected in Ceske Budejovice</strain>
        <tissue evidence="2">Salivary glands</tissue>
    </source>
</reference>
<dbReference type="PROSITE" id="PS50878">
    <property type="entry name" value="RT_POL"/>
    <property type="match status" value="1"/>
</dbReference>
<dbReference type="EMBL" id="GEGO01003318">
    <property type="protein sequence ID" value="JAR92086.1"/>
    <property type="molecule type" value="Transcribed_RNA"/>
</dbReference>
<proteinExistence type="predicted"/>
<dbReference type="InterPro" id="IPR000477">
    <property type="entry name" value="RT_dom"/>
</dbReference>
<dbReference type="SUPFAM" id="SSF56219">
    <property type="entry name" value="DNase I-like"/>
    <property type="match status" value="1"/>
</dbReference>
<organism evidence="2">
    <name type="scientific">Ixodes ricinus</name>
    <name type="common">Common tick</name>
    <name type="synonym">Acarus ricinus</name>
    <dbReference type="NCBI Taxonomy" id="34613"/>
    <lineage>
        <taxon>Eukaryota</taxon>
        <taxon>Metazoa</taxon>
        <taxon>Ecdysozoa</taxon>
        <taxon>Arthropoda</taxon>
        <taxon>Chelicerata</taxon>
        <taxon>Arachnida</taxon>
        <taxon>Acari</taxon>
        <taxon>Parasitiformes</taxon>
        <taxon>Ixodida</taxon>
        <taxon>Ixodoidea</taxon>
        <taxon>Ixodidae</taxon>
        <taxon>Ixodinae</taxon>
        <taxon>Ixodes</taxon>
    </lineage>
</organism>
<protein>
    <submittedName>
        <fullName evidence="2">Putative tick transposon</fullName>
    </submittedName>
</protein>
<feature type="non-terminal residue" evidence="2">
    <location>
        <position position="1"/>
    </location>
</feature>
<dbReference type="Pfam" id="PF14529">
    <property type="entry name" value="Exo_endo_phos_2"/>
    <property type="match status" value="1"/>
</dbReference>
<dbReference type="InterPro" id="IPR005135">
    <property type="entry name" value="Endo/exonuclease/phosphatase"/>
</dbReference>
<dbReference type="PANTHER" id="PTHR19446">
    <property type="entry name" value="REVERSE TRANSCRIPTASES"/>
    <property type="match status" value="1"/>
</dbReference>
<name>A0A147BMV1_IXORI</name>
<dbReference type="InterPro" id="IPR043502">
    <property type="entry name" value="DNA/RNA_pol_sf"/>
</dbReference>
<evidence type="ECO:0000313" key="2">
    <source>
        <dbReference type="EMBL" id="JAR92086.1"/>
    </source>
</evidence>
<dbReference type="SUPFAM" id="SSF56672">
    <property type="entry name" value="DNA/RNA polymerases"/>
    <property type="match status" value="1"/>
</dbReference>
<sequence>IKVWQWNCRGYKNKRGNLQLHIQQLSEKPDVIALQEASHPIKLTGYTPFIPLNTDPKKRISVTATFVQRNIAAIQHEIEDTKVQHTLVEIPPRKKGDGNVYILNVYSSPKDRTKATSDIIRKAAKLAGKSQLVVVGDFNAHHPAWGYRKAHIKGTALWRSIQDVGMTILNDVKEPTRIGNSVSTDTAPDLALSKNINSAIWTNTGLTLGSDHYIVETTFQTAPFKHPPLKTRLTDWDNFRKIRDKTAPKEIGNLNEWTRALKEDVKATREETEAITSQHTTDSKLKHMWEAHLSLQLRWKNQKHNRTLRKRITQLERKIEAYAFELERQQWGQVCDSVTGHMSKKNTWLLLRHLLDPTQTKTAQRNRLAQIVHQHEGDTEDLIKELKDRYLNTTQSTDPLPWYEGEPNPELDQEFSTAEVWQAMSQLKTTSAAGPDGVTNKMLRNLDLMSVMALTDLINKYWQDGDIPQEWKHARIIFIPKPGKKLQTENLRPISLTSCLGKLMEHVVLNRLQGYEEDNNLLPPSMLGFRAHLSTQDVMLQLSEEVIPKSSNTRAILGLDLNKAFDNVSHEAILTNLSRLNPGSRTFNYVRSFLDERTAEISIGGTISDPFRMGCRGTPQGSVLSPFIFNLALVELPKQLEAIPNLRHTLYADDITLWITTGNDGEIEETLQRAVDTIETYVKAVGLECSHPKSELLIKREIPRGQKPSPSPANINVHVQGKVIKQVTSIRILGMIIQENRNNTQVIEKLNVSVHQTIRLIRRIANRRRGFKGTMKAI</sequence>